<evidence type="ECO:0008006" key="4">
    <source>
        <dbReference type="Google" id="ProtNLM"/>
    </source>
</evidence>
<feature type="chain" id="PRO_5045994553" description="Porin" evidence="1">
    <location>
        <begin position="32"/>
        <end position="433"/>
    </location>
</feature>
<dbReference type="Proteomes" id="UP001201463">
    <property type="component" value="Unassembled WGS sequence"/>
</dbReference>
<name>A0ABS8XGC9_9BURK</name>
<sequence>MSYSLSKRFRPPLSGLCAGLLSVVLSTAALGEEGSDPAAASLRLSGFGSVGLSHVEAPAGWGYRREMTQGGSDARWRADIDSRLGAQVNYSAGHHVELVAQAIAKKRGRYAGDLDALEWAYVAYRPDADWTLRAGRVNLDAFLMADYRNVGYGFTAARPPIELYGMLPTTLDGADAARSWLQGDTQWRAKLMLGSAHIGAPQLTVPGRVRHVVGGMLSREESGLLVRASAARTRIDFDLGAAQPALDALAQLRALPLPAVAEQARALGERLGSTGFWATFLELGLRHELADWQWSAEFVRISAAPMIKLSSAYATIGRRVGDWTPYAGYGRTRDAMPALAVPSWQAALAPVLGLPAAGQAQALATAVAANVNSSRQQQSGWSLGARWDFHPQAALKLQWDRVHVEAAGSGLWTGADGRPAHANVATAVVDFIF</sequence>
<keyword evidence="1" id="KW-0732">Signal</keyword>
<reference evidence="2 3" key="1">
    <citation type="submission" date="2021-12" db="EMBL/GenBank/DDBJ databases">
        <title>Genome seq of p7.</title>
        <authorList>
            <person name="Seo T."/>
        </authorList>
    </citation>
    <scope>NUCLEOTIDE SEQUENCE [LARGE SCALE GENOMIC DNA]</scope>
    <source>
        <strain evidence="2 3">P7</strain>
    </source>
</reference>
<evidence type="ECO:0000313" key="3">
    <source>
        <dbReference type="Proteomes" id="UP001201463"/>
    </source>
</evidence>
<gene>
    <name evidence="2" type="ORF">LXT12_22070</name>
</gene>
<dbReference type="EMBL" id="JAJTWT010000011">
    <property type="protein sequence ID" value="MCE4539942.1"/>
    <property type="molecule type" value="Genomic_DNA"/>
</dbReference>
<protein>
    <recommendedName>
        <fullName evidence="4">Porin</fullName>
    </recommendedName>
</protein>
<keyword evidence="3" id="KW-1185">Reference proteome</keyword>
<proteinExistence type="predicted"/>
<evidence type="ECO:0000313" key="2">
    <source>
        <dbReference type="EMBL" id="MCE4539942.1"/>
    </source>
</evidence>
<dbReference type="SUPFAM" id="SSF56935">
    <property type="entry name" value="Porins"/>
    <property type="match status" value="1"/>
</dbReference>
<comment type="caution">
    <text evidence="2">The sequence shown here is derived from an EMBL/GenBank/DDBJ whole genome shotgun (WGS) entry which is preliminary data.</text>
</comment>
<evidence type="ECO:0000256" key="1">
    <source>
        <dbReference type="SAM" id="SignalP"/>
    </source>
</evidence>
<feature type="signal peptide" evidence="1">
    <location>
        <begin position="1"/>
        <end position="31"/>
    </location>
</feature>
<accession>A0ABS8XGC9</accession>
<organism evidence="2 3">
    <name type="scientific">Pelomonas caseinilytica</name>
    <dbReference type="NCBI Taxonomy" id="2906763"/>
    <lineage>
        <taxon>Bacteria</taxon>
        <taxon>Pseudomonadati</taxon>
        <taxon>Pseudomonadota</taxon>
        <taxon>Betaproteobacteria</taxon>
        <taxon>Burkholderiales</taxon>
        <taxon>Sphaerotilaceae</taxon>
        <taxon>Roseateles</taxon>
    </lineage>
</organism>